<dbReference type="SUPFAM" id="SSF52540">
    <property type="entry name" value="P-loop containing nucleoside triphosphate hydrolases"/>
    <property type="match status" value="1"/>
</dbReference>
<dbReference type="GO" id="GO:0006313">
    <property type="term" value="P:DNA transposition"/>
    <property type="evidence" value="ECO:0007669"/>
    <property type="project" value="InterPro"/>
</dbReference>
<accession>A0A6I1MN15</accession>
<dbReference type="Gene3D" id="3.40.50.300">
    <property type="entry name" value="P-loop containing nucleotide triphosphate hydrolases"/>
    <property type="match status" value="1"/>
</dbReference>
<proteinExistence type="inferred from homology"/>
<dbReference type="GO" id="GO:0004803">
    <property type="term" value="F:transposase activity"/>
    <property type="evidence" value="ECO:0007669"/>
    <property type="project" value="InterPro"/>
</dbReference>
<evidence type="ECO:0000256" key="2">
    <source>
        <dbReference type="ARBA" id="ARBA00022448"/>
    </source>
</evidence>
<evidence type="ECO:0000256" key="1">
    <source>
        <dbReference type="ARBA" id="ARBA00005417"/>
    </source>
</evidence>
<feature type="domain" description="ABC transporter" evidence="3">
    <location>
        <begin position="7"/>
        <end position="85"/>
    </location>
</feature>
<dbReference type="PANTHER" id="PTHR43335">
    <property type="entry name" value="ABC TRANSPORTER, ATP-BINDING PROTEIN"/>
    <property type="match status" value="1"/>
</dbReference>
<dbReference type="RefSeq" id="WP_327445275.1">
    <property type="nucleotide sequence ID" value="NZ_WHJC01000348.1"/>
</dbReference>
<evidence type="ECO:0000313" key="5">
    <source>
        <dbReference type="EMBL" id="MPQ44886.1"/>
    </source>
</evidence>
<dbReference type="InterPro" id="IPR003439">
    <property type="entry name" value="ABC_transporter-like_ATP-bd"/>
</dbReference>
<dbReference type="InterPro" id="IPR002559">
    <property type="entry name" value="Transposase_11"/>
</dbReference>
<protein>
    <submittedName>
        <fullName evidence="5">Transposase</fullName>
    </submittedName>
</protein>
<keyword evidence="2" id="KW-0813">Transport</keyword>
<comment type="caution">
    <text evidence="5">The sequence shown here is derived from an EMBL/GenBank/DDBJ whole genome shotgun (WGS) entry which is preliminary data.</text>
</comment>
<dbReference type="InterPro" id="IPR027417">
    <property type="entry name" value="P-loop_NTPase"/>
</dbReference>
<keyword evidence="6" id="KW-1185">Reference proteome</keyword>
<dbReference type="GO" id="GO:0016887">
    <property type="term" value="F:ATP hydrolysis activity"/>
    <property type="evidence" value="ECO:0007669"/>
    <property type="project" value="InterPro"/>
</dbReference>
<dbReference type="SUPFAM" id="SSF53098">
    <property type="entry name" value="Ribonuclease H-like"/>
    <property type="match status" value="1"/>
</dbReference>
<dbReference type="GO" id="GO:0003677">
    <property type="term" value="F:DNA binding"/>
    <property type="evidence" value="ECO:0007669"/>
    <property type="project" value="InterPro"/>
</dbReference>
<gene>
    <name evidence="5" type="ORF">GBZ86_14185</name>
</gene>
<dbReference type="InterPro" id="IPR012337">
    <property type="entry name" value="RNaseH-like_sf"/>
</dbReference>
<feature type="domain" description="Transposase IS4-like" evidence="4">
    <location>
        <begin position="109"/>
        <end position="188"/>
    </location>
</feature>
<dbReference type="AlphaFoldDB" id="A0A6I1MN15"/>
<dbReference type="PANTHER" id="PTHR43335:SF8">
    <property type="entry name" value="ABC TRANSPORTER, ATP-BINDING PROTEIN"/>
    <property type="match status" value="1"/>
</dbReference>
<dbReference type="EMBL" id="WHJC01000348">
    <property type="protein sequence ID" value="MPQ44886.1"/>
    <property type="molecule type" value="Genomic_DNA"/>
</dbReference>
<reference evidence="5 6" key="1">
    <citation type="submission" date="2019-10" db="EMBL/GenBank/DDBJ databases">
        <title>The Genome Sequence of Clostridium tarantellae Isolated from Fish Brain.</title>
        <authorList>
            <person name="Bano L."/>
            <person name="Kiel M."/>
            <person name="Sales G."/>
            <person name="Doxey A.C."/>
            <person name="Mansfield M.J."/>
            <person name="Schiavone M."/>
            <person name="Rossetto O."/>
            <person name="Pirazzini M."/>
            <person name="Dobrindt U."/>
            <person name="Montecucco C."/>
        </authorList>
    </citation>
    <scope>NUCLEOTIDE SEQUENCE [LARGE SCALE GENOMIC DNA]</scope>
    <source>
        <strain evidence="5 6">DSM 3997</strain>
    </source>
</reference>
<name>A0A6I1MN15_9CLOT</name>
<evidence type="ECO:0000313" key="6">
    <source>
        <dbReference type="Proteomes" id="UP000430345"/>
    </source>
</evidence>
<dbReference type="Pfam" id="PF00005">
    <property type="entry name" value="ABC_tran"/>
    <property type="match status" value="1"/>
</dbReference>
<evidence type="ECO:0000259" key="3">
    <source>
        <dbReference type="Pfam" id="PF00005"/>
    </source>
</evidence>
<dbReference type="GO" id="GO:0005524">
    <property type="term" value="F:ATP binding"/>
    <property type="evidence" value="ECO:0007669"/>
    <property type="project" value="InterPro"/>
</dbReference>
<sequence length="191" mass="22254">MIGKDISFPENIGILIEEPAFIPEYTAFKNLIGDSEIEQALLVVWLDPKNKKCVKKYSLGMKQKLGIVQAIMEDPEILILDEPMNALDNDSNERIRNLLLGFEENGRVFINQKLTVLITVGVSTVNSRSTSWNELNAYITNVKDSILKTEEIHLFYSLRWQIELMFKIWKSLFKINKIKKVKIERFKCFRR</sequence>
<organism evidence="5 6">
    <name type="scientific">Clostridium tarantellae</name>
    <dbReference type="NCBI Taxonomy" id="39493"/>
    <lineage>
        <taxon>Bacteria</taxon>
        <taxon>Bacillati</taxon>
        <taxon>Bacillota</taxon>
        <taxon>Clostridia</taxon>
        <taxon>Eubacteriales</taxon>
        <taxon>Clostridiaceae</taxon>
        <taxon>Clostridium</taxon>
    </lineage>
</organism>
<dbReference type="Pfam" id="PF01609">
    <property type="entry name" value="DDE_Tnp_1"/>
    <property type="match status" value="1"/>
</dbReference>
<comment type="similarity">
    <text evidence="1">Belongs to the ABC transporter superfamily.</text>
</comment>
<evidence type="ECO:0000259" key="4">
    <source>
        <dbReference type="Pfam" id="PF01609"/>
    </source>
</evidence>
<dbReference type="Proteomes" id="UP000430345">
    <property type="component" value="Unassembled WGS sequence"/>
</dbReference>